<evidence type="ECO:0000256" key="1">
    <source>
        <dbReference type="SAM" id="MobiDB-lite"/>
    </source>
</evidence>
<evidence type="ECO:0000313" key="3">
    <source>
        <dbReference type="EMBL" id="RYR16310.1"/>
    </source>
</evidence>
<evidence type="ECO:0008006" key="5">
    <source>
        <dbReference type="Google" id="ProtNLM"/>
    </source>
</evidence>
<protein>
    <recommendedName>
        <fullName evidence="5">Wall-associated receptor kinase galacturonan-binding domain-containing protein</fullName>
    </recommendedName>
</protein>
<dbReference type="Proteomes" id="UP000289738">
    <property type="component" value="Chromosome B04"/>
</dbReference>
<proteinExistence type="predicted"/>
<name>A0A444ZQ33_ARAHY</name>
<dbReference type="PANTHER" id="PTHR33491">
    <property type="entry name" value="OSJNBA0016N04.9 PROTEIN"/>
    <property type="match status" value="1"/>
</dbReference>
<feature type="compositionally biased region" description="Polar residues" evidence="1">
    <location>
        <begin position="260"/>
        <end position="273"/>
    </location>
</feature>
<feature type="signal peptide" evidence="2">
    <location>
        <begin position="1"/>
        <end position="23"/>
    </location>
</feature>
<reference evidence="3 4" key="1">
    <citation type="submission" date="2019-01" db="EMBL/GenBank/DDBJ databases">
        <title>Sequencing of cultivated peanut Arachis hypogaea provides insights into genome evolution and oil improvement.</title>
        <authorList>
            <person name="Chen X."/>
        </authorList>
    </citation>
    <scope>NUCLEOTIDE SEQUENCE [LARGE SCALE GENOMIC DNA]</scope>
    <source>
        <strain evidence="4">cv. Fuhuasheng</strain>
        <tissue evidence="3">Leaves</tissue>
    </source>
</reference>
<dbReference type="STRING" id="3818.A0A444ZQ33"/>
<evidence type="ECO:0000313" key="4">
    <source>
        <dbReference type="Proteomes" id="UP000289738"/>
    </source>
</evidence>
<accession>A0A444ZQ33</accession>
<sequence>MMRGIGMLFVVVILVHVLVEVVAINDTYNNHISFDGYQNECYGIQISYPFGIENSYTSATCFLEESFKLTCNSTISSLIWDNKPAITINVSQGQVDILTSAIKIRYDSSYGNSISFSSSSTITTSLSFIISSKDNQFIGVSCSTYGYFTIYSNTSGYIMGCVTKCHNMSMKIDDRHCPDNRCCELDIPTETVTIQVVTYFYCDYSVVVKNDNYTFSKDHFENLPFKRLLAVFDWSVGNKTCEESRSRDTIASHNIQGLGHSTQHTLSHSNSFPTFPKAQRRSPNGQRRAPPSHLHAICAS</sequence>
<keyword evidence="4" id="KW-1185">Reference proteome</keyword>
<evidence type="ECO:0000256" key="2">
    <source>
        <dbReference type="SAM" id="SignalP"/>
    </source>
</evidence>
<dbReference type="EMBL" id="SDMP01000014">
    <property type="protein sequence ID" value="RYR16310.1"/>
    <property type="molecule type" value="Genomic_DNA"/>
</dbReference>
<feature type="chain" id="PRO_5019071135" description="Wall-associated receptor kinase galacturonan-binding domain-containing protein" evidence="2">
    <location>
        <begin position="24"/>
        <end position="300"/>
    </location>
</feature>
<organism evidence="3 4">
    <name type="scientific">Arachis hypogaea</name>
    <name type="common">Peanut</name>
    <dbReference type="NCBI Taxonomy" id="3818"/>
    <lineage>
        <taxon>Eukaryota</taxon>
        <taxon>Viridiplantae</taxon>
        <taxon>Streptophyta</taxon>
        <taxon>Embryophyta</taxon>
        <taxon>Tracheophyta</taxon>
        <taxon>Spermatophyta</taxon>
        <taxon>Magnoliopsida</taxon>
        <taxon>eudicotyledons</taxon>
        <taxon>Gunneridae</taxon>
        <taxon>Pentapetalae</taxon>
        <taxon>rosids</taxon>
        <taxon>fabids</taxon>
        <taxon>Fabales</taxon>
        <taxon>Fabaceae</taxon>
        <taxon>Papilionoideae</taxon>
        <taxon>50 kb inversion clade</taxon>
        <taxon>dalbergioids sensu lato</taxon>
        <taxon>Dalbergieae</taxon>
        <taxon>Pterocarpus clade</taxon>
        <taxon>Arachis</taxon>
    </lineage>
</organism>
<dbReference type="AlphaFoldDB" id="A0A444ZQ33"/>
<gene>
    <name evidence="3" type="ORF">Ahy_B04g073306</name>
</gene>
<keyword evidence="2" id="KW-0732">Signal</keyword>
<comment type="caution">
    <text evidence="3">The sequence shown here is derived from an EMBL/GenBank/DDBJ whole genome shotgun (WGS) entry which is preliminary data.</text>
</comment>
<feature type="region of interest" description="Disordered" evidence="1">
    <location>
        <begin position="260"/>
        <end position="300"/>
    </location>
</feature>